<keyword evidence="2" id="KW-1185">Reference proteome</keyword>
<evidence type="ECO:0000313" key="2">
    <source>
        <dbReference type="Proteomes" id="UP000886501"/>
    </source>
</evidence>
<proteinExistence type="predicted"/>
<gene>
    <name evidence="1" type="ORF">BDM02DRAFT_3120304</name>
</gene>
<reference evidence="1" key="2">
    <citation type="journal article" date="2020" name="Nat. Commun.">
        <title>Large-scale genome sequencing of mycorrhizal fungi provides insights into the early evolution of symbiotic traits.</title>
        <authorList>
            <person name="Miyauchi S."/>
            <person name="Kiss E."/>
            <person name="Kuo A."/>
            <person name="Drula E."/>
            <person name="Kohler A."/>
            <person name="Sanchez-Garcia M."/>
            <person name="Morin E."/>
            <person name="Andreopoulos B."/>
            <person name="Barry K.W."/>
            <person name="Bonito G."/>
            <person name="Buee M."/>
            <person name="Carver A."/>
            <person name="Chen C."/>
            <person name="Cichocki N."/>
            <person name="Clum A."/>
            <person name="Culley D."/>
            <person name="Crous P.W."/>
            <person name="Fauchery L."/>
            <person name="Girlanda M."/>
            <person name="Hayes R.D."/>
            <person name="Keri Z."/>
            <person name="LaButti K."/>
            <person name="Lipzen A."/>
            <person name="Lombard V."/>
            <person name="Magnuson J."/>
            <person name="Maillard F."/>
            <person name="Murat C."/>
            <person name="Nolan M."/>
            <person name="Ohm R.A."/>
            <person name="Pangilinan J."/>
            <person name="Pereira M.F."/>
            <person name="Perotto S."/>
            <person name="Peter M."/>
            <person name="Pfister S."/>
            <person name="Riley R."/>
            <person name="Sitrit Y."/>
            <person name="Stielow J.B."/>
            <person name="Szollosi G."/>
            <person name="Zifcakova L."/>
            <person name="Stursova M."/>
            <person name="Spatafora J.W."/>
            <person name="Tedersoo L."/>
            <person name="Vaario L.M."/>
            <person name="Yamada A."/>
            <person name="Yan M."/>
            <person name="Wang P."/>
            <person name="Xu J."/>
            <person name="Bruns T."/>
            <person name="Baldrian P."/>
            <person name="Vilgalys R."/>
            <person name="Dunand C."/>
            <person name="Henrissat B."/>
            <person name="Grigoriev I.V."/>
            <person name="Hibbett D."/>
            <person name="Nagy L.G."/>
            <person name="Martin F.M."/>
        </authorList>
    </citation>
    <scope>NUCLEOTIDE SEQUENCE</scope>
    <source>
        <strain evidence="1">P2</strain>
    </source>
</reference>
<dbReference type="Proteomes" id="UP000886501">
    <property type="component" value="Unassembled WGS sequence"/>
</dbReference>
<comment type="caution">
    <text evidence="1">The sequence shown here is derived from an EMBL/GenBank/DDBJ whole genome shotgun (WGS) entry which is preliminary data.</text>
</comment>
<accession>A0ACB6Z786</accession>
<evidence type="ECO:0000313" key="1">
    <source>
        <dbReference type="EMBL" id="KAF9645404.1"/>
    </source>
</evidence>
<sequence length="91" mass="9951">MGTTASLFSVVIPALIVPVQSQLQPDYAQMSYTPTTVASVSLGKIATFIAMSGKQWVNHTPKLRCVDLLSIRVGIDSTRRMEWPPRTSTLS</sequence>
<organism evidence="1 2">
    <name type="scientific">Thelephora ganbajun</name>
    <name type="common">Ganba fungus</name>
    <dbReference type="NCBI Taxonomy" id="370292"/>
    <lineage>
        <taxon>Eukaryota</taxon>
        <taxon>Fungi</taxon>
        <taxon>Dikarya</taxon>
        <taxon>Basidiomycota</taxon>
        <taxon>Agaricomycotina</taxon>
        <taxon>Agaricomycetes</taxon>
        <taxon>Thelephorales</taxon>
        <taxon>Thelephoraceae</taxon>
        <taxon>Thelephora</taxon>
    </lineage>
</organism>
<dbReference type="EMBL" id="MU118092">
    <property type="protein sequence ID" value="KAF9645404.1"/>
    <property type="molecule type" value="Genomic_DNA"/>
</dbReference>
<protein>
    <submittedName>
        <fullName evidence="1">Uncharacterized protein</fullName>
    </submittedName>
</protein>
<name>A0ACB6Z786_THEGA</name>
<reference evidence="1" key="1">
    <citation type="submission" date="2019-10" db="EMBL/GenBank/DDBJ databases">
        <authorList>
            <consortium name="DOE Joint Genome Institute"/>
            <person name="Kuo A."/>
            <person name="Miyauchi S."/>
            <person name="Kiss E."/>
            <person name="Drula E."/>
            <person name="Kohler A."/>
            <person name="Sanchez-Garcia M."/>
            <person name="Andreopoulos B."/>
            <person name="Barry K.W."/>
            <person name="Bonito G."/>
            <person name="Buee M."/>
            <person name="Carver A."/>
            <person name="Chen C."/>
            <person name="Cichocki N."/>
            <person name="Clum A."/>
            <person name="Culley D."/>
            <person name="Crous P.W."/>
            <person name="Fauchery L."/>
            <person name="Girlanda M."/>
            <person name="Hayes R."/>
            <person name="Keri Z."/>
            <person name="Labutti K."/>
            <person name="Lipzen A."/>
            <person name="Lombard V."/>
            <person name="Magnuson J."/>
            <person name="Maillard F."/>
            <person name="Morin E."/>
            <person name="Murat C."/>
            <person name="Nolan M."/>
            <person name="Ohm R."/>
            <person name="Pangilinan J."/>
            <person name="Pereira M."/>
            <person name="Perotto S."/>
            <person name="Peter M."/>
            <person name="Riley R."/>
            <person name="Sitrit Y."/>
            <person name="Stielow B."/>
            <person name="Szollosi G."/>
            <person name="Zifcakova L."/>
            <person name="Stursova M."/>
            <person name="Spatafora J.W."/>
            <person name="Tedersoo L."/>
            <person name="Vaario L.-M."/>
            <person name="Yamada A."/>
            <person name="Yan M."/>
            <person name="Wang P."/>
            <person name="Xu J."/>
            <person name="Bruns T."/>
            <person name="Baldrian P."/>
            <person name="Vilgalys R."/>
            <person name="Henrissat B."/>
            <person name="Grigoriev I.V."/>
            <person name="Hibbett D."/>
            <person name="Nagy L.G."/>
            <person name="Martin F.M."/>
        </authorList>
    </citation>
    <scope>NUCLEOTIDE SEQUENCE</scope>
    <source>
        <strain evidence="1">P2</strain>
    </source>
</reference>